<protein>
    <submittedName>
        <fullName evidence="1">Uncharacterized protein</fullName>
    </submittedName>
</protein>
<dbReference type="HOGENOM" id="CLU_3414887_0_0_5"/>
<name>Q0FW17_SALBH</name>
<organism evidence="1 2">
    <name type="scientific">Salipiger bermudensis (strain DSM 26914 / JCM 13377 / KCTC 12554 / HTCC2601)</name>
    <name type="common">Pelagibaca bermudensis</name>
    <dbReference type="NCBI Taxonomy" id="314265"/>
    <lineage>
        <taxon>Bacteria</taxon>
        <taxon>Pseudomonadati</taxon>
        <taxon>Pseudomonadota</taxon>
        <taxon>Alphaproteobacteria</taxon>
        <taxon>Rhodobacterales</taxon>
        <taxon>Roseobacteraceae</taxon>
        <taxon>Salipiger</taxon>
    </lineage>
</organism>
<comment type="caution">
    <text evidence="1">The sequence shown here is derived from an EMBL/GenBank/DDBJ whole genome shotgun (WGS) entry which is preliminary data.</text>
</comment>
<proteinExistence type="predicted"/>
<dbReference type="Proteomes" id="UP000006230">
    <property type="component" value="Unassembled WGS sequence"/>
</dbReference>
<evidence type="ECO:0000313" key="2">
    <source>
        <dbReference type="Proteomes" id="UP000006230"/>
    </source>
</evidence>
<accession>Q0FW17</accession>
<sequence>MTCTRISSRWPWPSFWPPSSRKKSRAW</sequence>
<evidence type="ECO:0000313" key="1">
    <source>
        <dbReference type="EMBL" id="EAU48735.1"/>
    </source>
</evidence>
<dbReference type="AlphaFoldDB" id="Q0FW17"/>
<keyword evidence="2" id="KW-1185">Reference proteome</keyword>
<reference evidence="1 2" key="1">
    <citation type="journal article" date="2010" name="J. Bacteriol.">
        <title>Genome sequences of Pelagibaca bermudensis HTCC2601T and Maritimibacter alkaliphilus HTCC2654T, the type strains of two marine Roseobacter genera.</title>
        <authorList>
            <person name="Thrash J.C."/>
            <person name="Cho J.C."/>
            <person name="Ferriera S."/>
            <person name="Johnson J."/>
            <person name="Vergin K.L."/>
            <person name="Giovannoni S.J."/>
        </authorList>
    </citation>
    <scope>NUCLEOTIDE SEQUENCE [LARGE SCALE GENOMIC DNA]</scope>
    <source>
        <strain evidence="2">DSM 26914 / JCM 13377 / KCTC 12554 / HTCC2601</strain>
    </source>
</reference>
<dbReference type="EMBL" id="AATQ01000001">
    <property type="protein sequence ID" value="EAU48735.1"/>
    <property type="molecule type" value="Genomic_DNA"/>
</dbReference>
<gene>
    <name evidence="1" type="ORF">R2601_04143</name>
</gene>